<evidence type="ECO:0000313" key="2">
    <source>
        <dbReference type="EMBL" id="MBZ6079051.1"/>
    </source>
</evidence>
<keyword evidence="3" id="KW-1185">Reference proteome</keyword>
<dbReference type="InterPro" id="IPR009642">
    <property type="entry name" value="DUF1236"/>
</dbReference>
<comment type="caution">
    <text evidence="2">The sequence shown here is derived from an EMBL/GenBank/DDBJ whole genome shotgun (WGS) entry which is preliminary data.</text>
</comment>
<evidence type="ECO:0000256" key="1">
    <source>
        <dbReference type="SAM" id="SignalP"/>
    </source>
</evidence>
<dbReference type="EMBL" id="JAIRBM010000026">
    <property type="protein sequence ID" value="MBZ6079051.1"/>
    <property type="molecule type" value="Genomic_DNA"/>
</dbReference>
<evidence type="ECO:0000313" key="3">
    <source>
        <dbReference type="Proteomes" id="UP000704176"/>
    </source>
</evidence>
<name>A0ABS7VV74_9HYPH</name>
<proteinExistence type="predicted"/>
<dbReference type="RefSeq" id="WP_224315798.1">
    <property type="nucleotide sequence ID" value="NZ_JAIRBM010000026.1"/>
</dbReference>
<feature type="signal peptide" evidence="1">
    <location>
        <begin position="1"/>
        <end position="23"/>
    </location>
</feature>
<keyword evidence="1" id="KW-0732">Signal</keyword>
<dbReference type="Proteomes" id="UP000704176">
    <property type="component" value="Unassembled WGS sequence"/>
</dbReference>
<sequence>MKRMIFGVVAAIAWLGTGTLAIAQSTTITISPEEETTVTKYITEHPMTSADVPDVTSVTVGTELPSSVELHTVPSVQKYRVAVIKNRTVLVDPGTRKVVKVIETK</sequence>
<reference evidence="2 3" key="1">
    <citation type="submission" date="2021-09" db="EMBL/GenBank/DDBJ databases">
        <title>The complete genome sequence of a new microorganism.</title>
        <authorList>
            <person name="Zi Z."/>
        </authorList>
    </citation>
    <scope>NUCLEOTIDE SEQUENCE [LARGE SCALE GENOMIC DNA]</scope>
    <source>
        <strain evidence="2 3">WGZ8</strain>
    </source>
</reference>
<feature type="chain" id="PRO_5045914943" evidence="1">
    <location>
        <begin position="24"/>
        <end position="105"/>
    </location>
</feature>
<protein>
    <submittedName>
        <fullName evidence="2">DUF1236 domain-containing protein</fullName>
    </submittedName>
</protein>
<organism evidence="2 3">
    <name type="scientific">Microvirga puerhi</name>
    <dbReference type="NCBI Taxonomy" id="2876078"/>
    <lineage>
        <taxon>Bacteria</taxon>
        <taxon>Pseudomonadati</taxon>
        <taxon>Pseudomonadota</taxon>
        <taxon>Alphaproteobacteria</taxon>
        <taxon>Hyphomicrobiales</taxon>
        <taxon>Methylobacteriaceae</taxon>
        <taxon>Microvirga</taxon>
    </lineage>
</organism>
<accession>A0ABS7VV74</accession>
<gene>
    <name evidence="2" type="ORF">K9B37_22595</name>
</gene>
<dbReference type="Pfam" id="PF06823">
    <property type="entry name" value="DUF1236"/>
    <property type="match status" value="1"/>
</dbReference>